<dbReference type="OrthoDB" id="10266706at2759"/>
<protein>
    <submittedName>
        <fullName evidence="1">Uncharacterized protein</fullName>
    </submittedName>
</protein>
<dbReference type="AlphaFoldDB" id="A0A3P7EID6"/>
<keyword evidence="2" id="KW-1185">Reference proteome</keyword>
<organism evidence="1 2">
    <name type="scientific">Wuchereria bancrofti</name>
    <dbReference type="NCBI Taxonomy" id="6293"/>
    <lineage>
        <taxon>Eukaryota</taxon>
        <taxon>Metazoa</taxon>
        <taxon>Ecdysozoa</taxon>
        <taxon>Nematoda</taxon>
        <taxon>Chromadorea</taxon>
        <taxon>Rhabditida</taxon>
        <taxon>Spirurina</taxon>
        <taxon>Spiruromorpha</taxon>
        <taxon>Filarioidea</taxon>
        <taxon>Onchocercidae</taxon>
        <taxon>Wuchereria</taxon>
    </lineage>
</organism>
<accession>A0A3P7EID6</accession>
<dbReference type="Proteomes" id="UP000270924">
    <property type="component" value="Unassembled WGS sequence"/>
</dbReference>
<proteinExistence type="predicted"/>
<name>A0A3P7EID6_WUCBA</name>
<sequence>MQSSDLAENNFTAKSTKVGHSSLWLPRSFRITCCLSGYPVPENPQIIRNWTHEESDYIIDERYGERTMSSSSSSNVGSRTRGVAKEEVINSKCRIYRGSYLLSSSALFTFDDFTGIGVACKCPGKFVYSSFSHF</sequence>
<gene>
    <name evidence="1" type="ORF">WBA_LOCUS10544</name>
</gene>
<evidence type="ECO:0000313" key="2">
    <source>
        <dbReference type="Proteomes" id="UP000270924"/>
    </source>
</evidence>
<evidence type="ECO:0000313" key="1">
    <source>
        <dbReference type="EMBL" id="VDM19416.1"/>
    </source>
</evidence>
<dbReference type="EMBL" id="UYWW01012184">
    <property type="protein sequence ID" value="VDM19416.1"/>
    <property type="molecule type" value="Genomic_DNA"/>
</dbReference>
<reference evidence="1 2" key="1">
    <citation type="submission" date="2018-11" db="EMBL/GenBank/DDBJ databases">
        <authorList>
            <consortium name="Pathogen Informatics"/>
        </authorList>
    </citation>
    <scope>NUCLEOTIDE SEQUENCE [LARGE SCALE GENOMIC DNA]</scope>
</reference>
<dbReference type="InParanoid" id="A0A3P7EID6"/>